<accession>A0A0C2HD96</accession>
<name>A0A0C2HD96_9BILA</name>
<evidence type="ECO:0000313" key="2">
    <source>
        <dbReference type="Proteomes" id="UP000054047"/>
    </source>
</evidence>
<gene>
    <name evidence="1" type="ORF">ANCDUO_02149</name>
</gene>
<dbReference type="OrthoDB" id="5831811at2759"/>
<evidence type="ECO:0000313" key="1">
    <source>
        <dbReference type="EMBL" id="KIH67521.1"/>
    </source>
</evidence>
<dbReference type="PANTHER" id="PTHR21749:SF6">
    <property type="entry name" value="ACTIVIN_RECP DOMAIN-CONTAINING PROTEIN"/>
    <property type="match status" value="1"/>
</dbReference>
<sequence>MLNQISMAGCSTTKCFLSQNACIKQTFLGKRIKFCCCNTGDLCNSKLTNLSLFEKVTEHAKDLLKMIG</sequence>
<dbReference type="PANTHER" id="PTHR21749">
    <property type="entry name" value="PRION-LIKE- Q/N-RICH -DOMAIN-BEARING PROTEIN PROTEIN 24"/>
    <property type="match status" value="1"/>
</dbReference>
<dbReference type="AlphaFoldDB" id="A0A0C2HD96"/>
<dbReference type="EMBL" id="KN726666">
    <property type="protein sequence ID" value="KIH67521.1"/>
    <property type="molecule type" value="Genomic_DNA"/>
</dbReference>
<organism evidence="1 2">
    <name type="scientific">Ancylostoma duodenale</name>
    <dbReference type="NCBI Taxonomy" id="51022"/>
    <lineage>
        <taxon>Eukaryota</taxon>
        <taxon>Metazoa</taxon>
        <taxon>Ecdysozoa</taxon>
        <taxon>Nematoda</taxon>
        <taxon>Chromadorea</taxon>
        <taxon>Rhabditida</taxon>
        <taxon>Rhabditina</taxon>
        <taxon>Rhabditomorpha</taxon>
        <taxon>Strongyloidea</taxon>
        <taxon>Ancylostomatidae</taxon>
        <taxon>Ancylostomatinae</taxon>
        <taxon>Ancylostoma</taxon>
    </lineage>
</organism>
<reference evidence="1 2" key="1">
    <citation type="submission" date="2013-12" db="EMBL/GenBank/DDBJ databases">
        <title>Draft genome of the parsitic nematode Ancylostoma duodenale.</title>
        <authorList>
            <person name="Mitreva M."/>
        </authorList>
    </citation>
    <scope>NUCLEOTIDE SEQUENCE [LARGE SCALE GENOMIC DNA]</scope>
    <source>
        <strain evidence="1 2">Zhejiang</strain>
    </source>
</reference>
<proteinExistence type="predicted"/>
<dbReference type="Proteomes" id="UP000054047">
    <property type="component" value="Unassembled WGS sequence"/>
</dbReference>
<keyword evidence="2" id="KW-1185">Reference proteome</keyword>
<protein>
    <submittedName>
        <fullName evidence="1">Uncharacterized protein</fullName>
    </submittedName>
</protein>